<reference evidence="3 4" key="1">
    <citation type="submission" date="2017-07" db="EMBL/GenBank/DDBJ databases">
        <title>Genome sequence of the Sordaria macrospora wild type strain R19027.</title>
        <authorList>
            <person name="Nowrousian M."/>
            <person name="Teichert I."/>
            <person name="Kueck U."/>
        </authorList>
    </citation>
    <scope>NUCLEOTIDE SEQUENCE [LARGE SCALE GENOMIC DNA]</scope>
    <source>
        <strain evidence="3 4">R19027</strain>
        <tissue evidence="3">Mycelium</tissue>
    </source>
</reference>
<dbReference type="InterPro" id="IPR029063">
    <property type="entry name" value="SAM-dependent_MTases_sf"/>
</dbReference>
<dbReference type="PANTHER" id="PTHR43591">
    <property type="entry name" value="METHYLTRANSFERASE"/>
    <property type="match status" value="1"/>
</dbReference>
<feature type="compositionally biased region" description="Polar residues" evidence="2">
    <location>
        <begin position="37"/>
        <end position="46"/>
    </location>
</feature>
<organism evidence="3 4">
    <name type="scientific">Sordaria macrospora</name>
    <dbReference type="NCBI Taxonomy" id="5147"/>
    <lineage>
        <taxon>Eukaryota</taxon>
        <taxon>Fungi</taxon>
        <taxon>Dikarya</taxon>
        <taxon>Ascomycota</taxon>
        <taxon>Pezizomycotina</taxon>
        <taxon>Sordariomycetes</taxon>
        <taxon>Sordariomycetidae</taxon>
        <taxon>Sordariales</taxon>
        <taxon>Sordariaceae</taxon>
        <taxon>Sordaria</taxon>
    </lineage>
</organism>
<comment type="caution">
    <text evidence="3">The sequence shown here is derived from an EMBL/GenBank/DDBJ whole genome shotgun (WGS) entry which is preliminary data.</text>
</comment>
<dbReference type="VEuPathDB" id="FungiDB:SMAC_09804"/>
<dbReference type="GO" id="GO:0008168">
    <property type="term" value="F:methyltransferase activity"/>
    <property type="evidence" value="ECO:0007669"/>
    <property type="project" value="TreeGrafter"/>
</dbReference>
<accession>A0A8S8ZYJ2</accession>
<evidence type="ECO:0000256" key="1">
    <source>
        <dbReference type="ARBA" id="ARBA00038158"/>
    </source>
</evidence>
<evidence type="ECO:0008006" key="5">
    <source>
        <dbReference type="Google" id="ProtNLM"/>
    </source>
</evidence>
<gene>
    <name evidence="3" type="ORF">SMACR_09804</name>
</gene>
<dbReference type="CDD" id="cd02440">
    <property type="entry name" value="AdoMet_MTases"/>
    <property type="match status" value="1"/>
</dbReference>
<dbReference type="Gene3D" id="3.40.50.150">
    <property type="entry name" value="Vaccinia Virus protein VP39"/>
    <property type="match status" value="2"/>
</dbReference>
<dbReference type="AlphaFoldDB" id="A0A8S8ZYJ2"/>
<proteinExistence type="inferred from homology"/>
<dbReference type="Proteomes" id="UP000433876">
    <property type="component" value="Unassembled WGS sequence"/>
</dbReference>
<evidence type="ECO:0000313" key="4">
    <source>
        <dbReference type="Proteomes" id="UP000433876"/>
    </source>
</evidence>
<name>A0A8S8ZYJ2_SORMA</name>
<sequence length="325" mass="36318">MSSPTGEGNSPTPGPASSTPQTEGLLPGAHWGHRQLPDNNTDSTLGSDVESSTASISSSILKYRTIEGRTYHSDSVTDGEYWAPNDDKANEMLDIFHHLANLLFDGELYTAPITDEPKNAIDIGTGTGLWAIDFADKFPECNVISTDISPIQPSWLSGAAKDWPEIYRQAYRYCKPGGWIEHIDTSTVCYSDDGSVNEKHAMAQWSKVWQEAARLTGYPVDLIEKNRMEEGMKAAGFTNIVSKDYPIPLSPWPKDPKQKERGLFFHALWAPDLEGYVQHTFGNVMGWTKEEMKIYIQHLRAELRNPDLHGQIIFRSVYAQKPLDA</sequence>
<comment type="similarity">
    <text evidence="1">Belongs to the methyltransferase superfamily. LaeA methyltransferase family.</text>
</comment>
<protein>
    <recommendedName>
        <fullName evidence="5">Methyltransferase</fullName>
    </recommendedName>
</protein>
<feature type="region of interest" description="Disordered" evidence="2">
    <location>
        <begin position="1"/>
        <end position="51"/>
    </location>
</feature>
<dbReference type="PANTHER" id="PTHR43591:SF10">
    <property type="entry name" value="ABC TRANSMEMBRANE TYPE-1 DOMAIN-CONTAINING PROTEIN-RELATED"/>
    <property type="match status" value="1"/>
</dbReference>
<feature type="compositionally biased region" description="Polar residues" evidence="2">
    <location>
        <begin position="1"/>
        <end position="22"/>
    </location>
</feature>
<dbReference type="SUPFAM" id="SSF53335">
    <property type="entry name" value="S-adenosyl-L-methionine-dependent methyltransferases"/>
    <property type="match status" value="1"/>
</dbReference>
<evidence type="ECO:0000313" key="3">
    <source>
        <dbReference type="EMBL" id="KAA8633990.1"/>
    </source>
</evidence>
<dbReference type="EMBL" id="NMPR01000029">
    <property type="protein sequence ID" value="KAA8633990.1"/>
    <property type="molecule type" value="Genomic_DNA"/>
</dbReference>
<evidence type="ECO:0000256" key="2">
    <source>
        <dbReference type="SAM" id="MobiDB-lite"/>
    </source>
</evidence>